<sequence>MEEIKLSPITRNLQSIDQNFHSKKRICDGIEKSIPGPTTENTQKLEADAASLDEKIKALAQCLKERLSLLSGQPN</sequence>
<protein>
    <submittedName>
        <fullName evidence="1">Uncharacterized protein</fullName>
    </submittedName>
</protein>
<gene>
    <name evidence="1" type="ORF">TNIN_391811</name>
</gene>
<name>A0A8X6YLY1_9ARAC</name>
<proteinExistence type="predicted"/>
<reference evidence="1" key="1">
    <citation type="submission" date="2020-08" db="EMBL/GenBank/DDBJ databases">
        <title>Multicomponent nature underlies the extraordinary mechanical properties of spider dragline silk.</title>
        <authorList>
            <person name="Kono N."/>
            <person name="Nakamura H."/>
            <person name="Mori M."/>
            <person name="Yoshida Y."/>
            <person name="Ohtoshi R."/>
            <person name="Malay A.D."/>
            <person name="Moran D.A.P."/>
            <person name="Tomita M."/>
            <person name="Numata K."/>
            <person name="Arakawa K."/>
        </authorList>
    </citation>
    <scope>NUCLEOTIDE SEQUENCE</scope>
</reference>
<dbReference type="AlphaFoldDB" id="A0A8X6YLY1"/>
<evidence type="ECO:0000313" key="1">
    <source>
        <dbReference type="EMBL" id="GFY74798.1"/>
    </source>
</evidence>
<keyword evidence="2" id="KW-1185">Reference proteome</keyword>
<dbReference type="EMBL" id="BMAV01020958">
    <property type="protein sequence ID" value="GFY74798.1"/>
    <property type="molecule type" value="Genomic_DNA"/>
</dbReference>
<organism evidence="1 2">
    <name type="scientific">Trichonephila inaurata madagascariensis</name>
    <dbReference type="NCBI Taxonomy" id="2747483"/>
    <lineage>
        <taxon>Eukaryota</taxon>
        <taxon>Metazoa</taxon>
        <taxon>Ecdysozoa</taxon>
        <taxon>Arthropoda</taxon>
        <taxon>Chelicerata</taxon>
        <taxon>Arachnida</taxon>
        <taxon>Araneae</taxon>
        <taxon>Araneomorphae</taxon>
        <taxon>Entelegynae</taxon>
        <taxon>Araneoidea</taxon>
        <taxon>Nephilidae</taxon>
        <taxon>Trichonephila</taxon>
        <taxon>Trichonephila inaurata</taxon>
    </lineage>
</organism>
<accession>A0A8X6YLY1</accession>
<comment type="caution">
    <text evidence="1">The sequence shown here is derived from an EMBL/GenBank/DDBJ whole genome shotgun (WGS) entry which is preliminary data.</text>
</comment>
<dbReference type="Proteomes" id="UP000886998">
    <property type="component" value="Unassembled WGS sequence"/>
</dbReference>
<evidence type="ECO:0000313" key="2">
    <source>
        <dbReference type="Proteomes" id="UP000886998"/>
    </source>
</evidence>